<evidence type="ECO:0000313" key="8">
    <source>
        <dbReference type="Proteomes" id="UP000603453"/>
    </source>
</evidence>
<evidence type="ECO:0000256" key="4">
    <source>
        <dbReference type="ARBA" id="ARBA00023002"/>
    </source>
</evidence>
<dbReference type="EMBL" id="JAEPRD010000020">
    <property type="protein sequence ID" value="KAG2208265.1"/>
    <property type="molecule type" value="Genomic_DNA"/>
</dbReference>
<keyword evidence="5" id="KW-0408">Iron</keyword>
<accession>A0A8H7V5T6</accession>
<comment type="cofactor">
    <cofactor evidence="1">
        <name>L-ascorbate</name>
        <dbReference type="ChEBI" id="CHEBI:38290"/>
    </cofactor>
</comment>
<dbReference type="Gene3D" id="2.60.120.620">
    <property type="entry name" value="q2cbj1_9rhob like domain"/>
    <property type="match status" value="1"/>
</dbReference>
<dbReference type="AlphaFoldDB" id="A0A8H7V5T6"/>
<evidence type="ECO:0000256" key="5">
    <source>
        <dbReference type="ARBA" id="ARBA00023004"/>
    </source>
</evidence>
<dbReference type="GO" id="GO:0005506">
    <property type="term" value="F:iron ion binding"/>
    <property type="evidence" value="ECO:0007669"/>
    <property type="project" value="InterPro"/>
</dbReference>
<dbReference type="GO" id="GO:0016705">
    <property type="term" value="F:oxidoreductase activity, acting on paired donors, with incorporation or reduction of molecular oxygen"/>
    <property type="evidence" value="ECO:0007669"/>
    <property type="project" value="InterPro"/>
</dbReference>
<protein>
    <recommendedName>
        <fullName evidence="6">Fe2OG dioxygenase domain-containing protein</fullName>
    </recommendedName>
</protein>
<feature type="domain" description="Fe2OG dioxygenase" evidence="6">
    <location>
        <begin position="136"/>
        <end position="223"/>
    </location>
</feature>
<evidence type="ECO:0000256" key="1">
    <source>
        <dbReference type="ARBA" id="ARBA00001961"/>
    </source>
</evidence>
<keyword evidence="3" id="KW-0223">Dioxygenase</keyword>
<keyword evidence="4" id="KW-0560">Oxidoreductase</keyword>
<dbReference type="SMART" id="SM00702">
    <property type="entry name" value="P4Hc"/>
    <property type="match status" value="1"/>
</dbReference>
<evidence type="ECO:0000313" key="7">
    <source>
        <dbReference type="EMBL" id="KAG2208265.1"/>
    </source>
</evidence>
<dbReference type="OrthoDB" id="69177at2759"/>
<evidence type="ECO:0000256" key="2">
    <source>
        <dbReference type="ARBA" id="ARBA00022723"/>
    </source>
</evidence>
<name>A0A8H7V5T6_9FUNG</name>
<dbReference type="InterPro" id="IPR005123">
    <property type="entry name" value="Oxoglu/Fe-dep_dioxygenase_dom"/>
</dbReference>
<evidence type="ECO:0000259" key="6">
    <source>
        <dbReference type="PROSITE" id="PS51471"/>
    </source>
</evidence>
<organism evidence="7 8">
    <name type="scientific">Mucor saturninus</name>
    <dbReference type="NCBI Taxonomy" id="64648"/>
    <lineage>
        <taxon>Eukaryota</taxon>
        <taxon>Fungi</taxon>
        <taxon>Fungi incertae sedis</taxon>
        <taxon>Mucoromycota</taxon>
        <taxon>Mucoromycotina</taxon>
        <taxon>Mucoromycetes</taxon>
        <taxon>Mucorales</taxon>
        <taxon>Mucorineae</taxon>
        <taxon>Mucoraceae</taxon>
        <taxon>Mucor</taxon>
    </lineage>
</organism>
<reference evidence="7" key="1">
    <citation type="submission" date="2020-12" db="EMBL/GenBank/DDBJ databases">
        <title>Metabolic potential, ecology and presence of endohyphal bacteria is reflected in genomic diversity of Mucoromycotina.</title>
        <authorList>
            <person name="Muszewska A."/>
            <person name="Okrasinska A."/>
            <person name="Steczkiewicz K."/>
            <person name="Drgas O."/>
            <person name="Orlowska M."/>
            <person name="Perlinska-Lenart U."/>
            <person name="Aleksandrzak-Piekarczyk T."/>
            <person name="Szatraj K."/>
            <person name="Zielenkiewicz U."/>
            <person name="Pilsyk S."/>
            <person name="Malc E."/>
            <person name="Mieczkowski P."/>
            <person name="Kruszewska J.S."/>
            <person name="Biernat P."/>
            <person name="Pawlowska J."/>
        </authorList>
    </citation>
    <scope>NUCLEOTIDE SEQUENCE</scope>
    <source>
        <strain evidence="7">WA0000017839</strain>
    </source>
</reference>
<gene>
    <name evidence="7" type="ORF">INT47_006121</name>
</gene>
<sequence length="241" mass="27653">MASFDLFGELSSEEQNELEKRQTQLRQNVQEKLKALPQDPLDRTMADNRMVFTHERQALYGKPGIHCNLLSKEECQDILNICNKRTEWTTARHSAFATTDIPIRSDPRLAYLESLVKQRLFPELAHFYGFKVADLDFRDIFLVKYSAKAQKGLKMHTDGCLFSLTLLISDPTDFEGGGTYYQSIDKVLHLNQGDVAYHDARVMHSGIDITKGSRYILVAFIDTKDTIDKDKRANKTMLRSQ</sequence>
<keyword evidence="2" id="KW-0479">Metal-binding</keyword>
<dbReference type="Proteomes" id="UP000603453">
    <property type="component" value="Unassembled WGS sequence"/>
</dbReference>
<evidence type="ECO:0000256" key="3">
    <source>
        <dbReference type="ARBA" id="ARBA00022964"/>
    </source>
</evidence>
<comment type="caution">
    <text evidence="7">The sequence shown here is derived from an EMBL/GenBank/DDBJ whole genome shotgun (WGS) entry which is preliminary data.</text>
</comment>
<dbReference type="GO" id="GO:0031418">
    <property type="term" value="F:L-ascorbic acid binding"/>
    <property type="evidence" value="ECO:0007669"/>
    <property type="project" value="InterPro"/>
</dbReference>
<proteinExistence type="predicted"/>
<dbReference type="GO" id="GO:0051213">
    <property type="term" value="F:dioxygenase activity"/>
    <property type="evidence" value="ECO:0007669"/>
    <property type="project" value="UniProtKB-KW"/>
</dbReference>
<dbReference type="InterPro" id="IPR006620">
    <property type="entry name" value="Pro_4_hyd_alph"/>
</dbReference>
<dbReference type="PROSITE" id="PS51471">
    <property type="entry name" value="FE2OG_OXY"/>
    <property type="match status" value="1"/>
</dbReference>
<keyword evidence="8" id="KW-1185">Reference proteome</keyword>